<comment type="caution">
    <text evidence="1">The sequence shown here is derived from an EMBL/GenBank/DDBJ whole genome shotgun (WGS) entry which is preliminary data.</text>
</comment>
<evidence type="ECO:0000313" key="1">
    <source>
        <dbReference type="EMBL" id="KAJ5342853.1"/>
    </source>
</evidence>
<accession>A0A9W9QRL2</accession>
<dbReference type="EMBL" id="JAPZBR010000008">
    <property type="protein sequence ID" value="KAJ5342853.1"/>
    <property type="molecule type" value="Genomic_DNA"/>
</dbReference>
<gene>
    <name evidence="1" type="ORF">N7541_011977</name>
</gene>
<dbReference type="Proteomes" id="UP001148299">
    <property type="component" value="Unassembled WGS sequence"/>
</dbReference>
<reference evidence="1" key="1">
    <citation type="submission" date="2022-12" db="EMBL/GenBank/DDBJ databases">
        <authorList>
            <person name="Petersen C."/>
        </authorList>
    </citation>
    <scope>NUCLEOTIDE SEQUENCE</scope>
    <source>
        <strain evidence="1">IBT 35675</strain>
    </source>
</reference>
<dbReference type="AlphaFoldDB" id="A0A9W9QRL2"/>
<evidence type="ECO:0000313" key="2">
    <source>
        <dbReference type="Proteomes" id="UP001148299"/>
    </source>
</evidence>
<keyword evidence="2" id="KW-1185">Reference proteome</keyword>
<proteinExistence type="predicted"/>
<sequence>MTQSNRFRFLLKTVDLLELTTFVTKYSFDKDSMKLFSLKIISVILFPANKHVHIFISLTSCFGRTPNAGLDSIDRLPIELVHQTLSHLNIATVFRFAFMSARKLKCAAFRGLDRSNTFLDNIGSQEIFKSAFCQTYPFKRQLWLLESRSQCQRAHQTITRATTAREQPTLWKPVRSRITTSNSKELNMDFFAWNAT</sequence>
<organism evidence="1 2">
    <name type="scientific">Penicillium brevicompactum</name>
    <dbReference type="NCBI Taxonomy" id="5074"/>
    <lineage>
        <taxon>Eukaryota</taxon>
        <taxon>Fungi</taxon>
        <taxon>Dikarya</taxon>
        <taxon>Ascomycota</taxon>
        <taxon>Pezizomycotina</taxon>
        <taxon>Eurotiomycetes</taxon>
        <taxon>Eurotiomycetidae</taxon>
        <taxon>Eurotiales</taxon>
        <taxon>Aspergillaceae</taxon>
        <taxon>Penicillium</taxon>
    </lineage>
</organism>
<name>A0A9W9QRL2_PENBR</name>
<evidence type="ECO:0008006" key="3">
    <source>
        <dbReference type="Google" id="ProtNLM"/>
    </source>
</evidence>
<reference evidence="1" key="2">
    <citation type="journal article" date="2023" name="IMA Fungus">
        <title>Comparative genomic study of the Penicillium genus elucidates a diverse pangenome and 15 lateral gene transfer events.</title>
        <authorList>
            <person name="Petersen C."/>
            <person name="Sorensen T."/>
            <person name="Nielsen M.R."/>
            <person name="Sondergaard T.E."/>
            <person name="Sorensen J.L."/>
            <person name="Fitzpatrick D.A."/>
            <person name="Frisvad J.C."/>
            <person name="Nielsen K.L."/>
        </authorList>
    </citation>
    <scope>NUCLEOTIDE SEQUENCE</scope>
    <source>
        <strain evidence="1">IBT 35675</strain>
    </source>
</reference>
<protein>
    <recommendedName>
        <fullName evidence="3">F-box domain-containing protein</fullName>
    </recommendedName>
</protein>